<protein>
    <submittedName>
        <fullName evidence="1">Uncharacterized protein</fullName>
    </submittedName>
</protein>
<name>A0A6C0H2X0_9ZZZZ</name>
<organism evidence="1">
    <name type="scientific">viral metagenome</name>
    <dbReference type="NCBI Taxonomy" id="1070528"/>
    <lineage>
        <taxon>unclassified sequences</taxon>
        <taxon>metagenomes</taxon>
        <taxon>organismal metagenomes</taxon>
    </lineage>
</organism>
<dbReference type="AlphaFoldDB" id="A0A6C0H2X0"/>
<evidence type="ECO:0000313" key="1">
    <source>
        <dbReference type="EMBL" id="QHT74393.1"/>
    </source>
</evidence>
<accession>A0A6C0H2X0</accession>
<reference evidence="1" key="1">
    <citation type="journal article" date="2020" name="Nature">
        <title>Giant virus diversity and host interactions through global metagenomics.</title>
        <authorList>
            <person name="Schulz F."/>
            <person name="Roux S."/>
            <person name="Paez-Espino D."/>
            <person name="Jungbluth S."/>
            <person name="Walsh D.A."/>
            <person name="Denef V.J."/>
            <person name="McMahon K.D."/>
            <person name="Konstantinidis K.T."/>
            <person name="Eloe-Fadrosh E.A."/>
            <person name="Kyrpides N.C."/>
            <person name="Woyke T."/>
        </authorList>
    </citation>
    <scope>NUCLEOTIDE SEQUENCE</scope>
    <source>
        <strain evidence="1">GVMAG-M-3300023179-59</strain>
    </source>
</reference>
<sequence length="102" mass="12155">MPRRKRCQGGLPECKNLVALNYKDIDGVGCCEECDNYVDNNPYDPYWEQMQEAFGNTKEYEELEKAGLLDDYDVFEKAFEKFQETYESWPDMRRRMAKSNKK</sequence>
<dbReference type="EMBL" id="MN739849">
    <property type="protein sequence ID" value="QHT74393.1"/>
    <property type="molecule type" value="Genomic_DNA"/>
</dbReference>
<proteinExistence type="predicted"/>